<evidence type="ECO:0008006" key="2">
    <source>
        <dbReference type="Google" id="ProtNLM"/>
    </source>
</evidence>
<reference evidence="1" key="1">
    <citation type="journal article" date="2020" name="Nature">
        <title>Giant virus diversity and host interactions through global metagenomics.</title>
        <authorList>
            <person name="Schulz F."/>
            <person name="Roux S."/>
            <person name="Paez-Espino D."/>
            <person name="Jungbluth S."/>
            <person name="Walsh D.A."/>
            <person name="Denef V.J."/>
            <person name="McMahon K.D."/>
            <person name="Konstantinidis K.T."/>
            <person name="Eloe-Fadrosh E.A."/>
            <person name="Kyrpides N.C."/>
            <person name="Woyke T."/>
        </authorList>
    </citation>
    <scope>NUCLEOTIDE SEQUENCE</scope>
    <source>
        <strain evidence="1">GVMAG-M-3300009187-29</strain>
    </source>
</reference>
<dbReference type="CDD" id="cd02440">
    <property type="entry name" value="AdoMet_MTases"/>
    <property type="match status" value="1"/>
</dbReference>
<organism evidence="1">
    <name type="scientific">viral metagenome</name>
    <dbReference type="NCBI Taxonomy" id="1070528"/>
    <lineage>
        <taxon>unclassified sequences</taxon>
        <taxon>metagenomes</taxon>
        <taxon>organismal metagenomes</taxon>
    </lineage>
</organism>
<protein>
    <recommendedName>
        <fullName evidence="2">DNA methylase N-4/N-6 domain-containing protein</fullName>
    </recommendedName>
</protein>
<proteinExistence type="predicted"/>
<dbReference type="InterPro" id="IPR029063">
    <property type="entry name" value="SAM-dependent_MTases_sf"/>
</dbReference>
<dbReference type="Gene3D" id="3.40.50.150">
    <property type="entry name" value="Vaccinia Virus protein VP39"/>
    <property type="match status" value="1"/>
</dbReference>
<dbReference type="AlphaFoldDB" id="A0A6C0B291"/>
<name>A0A6C0B291_9ZZZZ</name>
<dbReference type="SUPFAM" id="SSF53335">
    <property type="entry name" value="S-adenosyl-L-methionine-dependent methyltransferases"/>
    <property type="match status" value="1"/>
</dbReference>
<evidence type="ECO:0000313" key="1">
    <source>
        <dbReference type="EMBL" id="QHS86337.1"/>
    </source>
</evidence>
<sequence>MKLLRLNEFLNIFHREPDTLPNFLRKATVRTSAGLVPLKEYMARRQIDKEKIKTLFENIKNRNEYLTRFYNLSLRIDPEFLTIQTPPMKNKHMNNNESINYKVLIRNMHYKGILQDTKSGIEGVPTYIDVLKDLYLHSIIDYKLLTPSASDYIAKGRIGSVFSSFYFRASIMNPYLVYSLNHSVLKGTKIFTPTLGWTSYCFGFLQCPYVTEYVGTDVIKDVCTKTQEYANMYKDKKTTIFCEPSENLAKSAQFRKKYREHFDVVFFSPPYYRLELYKGAEQSTNKYTSYEEWLEGYWEKTIELCHHVLEPGGRMCYILSGYGSDNTKEQYDLLGDMNRITKKYFKLQSSQPMHNKDVHSTNHKETAEKIMVFVK</sequence>
<dbReference type="EMBL" id="MN739053">
    <property type="protein sequence ID" value="QHS86337.1"/>
    <property type="molecule type" value="Genomic_DNA"/>
</dbReference>
<accession>A0A6C0B291</accession>